<proteinExistence type="predicted"/>
<reference evidence="1 2" key="1">
    <citation type="submission" date="2016-10" db="EMBL/GenBank/DDBJ databases">
        <authorList>
            <person name="de Groot N.N."/>
        </authorList>
    </citation>
    <scope>NUCLEOTIDE SEQUENCE [LARGE SCALE GENOMIC DNA]</scope>
    <source>
        <strain evidence="1 2">MT12</strain>
    </source>
</reference>
<sequence length="99" mass="10970">MRPAKPRMTGDALETVAGAAVLFALLLTGFAFGVLERGGGQLTRYPSSRRCRTRCTIALMWQIRTQLQFLKRMGSLCLGHYPASEEQTGTKLLHAPAYR</sequence>
<name>A0A1H4Y8S8_9BRAD</name>
<gene>
    <name evidence="1" type="ORF">SAMN05444164_3840</name>
</gene>
<dbReference type="AlphaFoldDB" id="A0A1H4Y8S8"/>
<accession>A0A1H4Y8S8</accession>
<dbReference type="EMBL" id="FNTH01000001">
    <property type="protein sequence ID" value="SED14402.1"/>
    <property type="molecule type" value="Genomic_DNA"/>
</dbReference>
<dbReference type="Proteomes" id="UP000198992">
    <property type="component" value="Unassembled WGS sequence"/>
</dbReference>
<protein>
    <submittedName>
        <fullName evidence="1">Uncharacterized protein</fullName>
    </submittedName>
</protein>
<evidence type="ECO:0000313" key="1">
    <source>
        <dbReference type="EMBL" id="SED14402.1"/>
    </source>
</evidence>
<evidence type="ECO:0000313" key="2">
    <source>
        <dbReference type="Proteomes" id="UP000198992"/>
    </source>
</evidence>
<organism evidence="1 2">
    <name type="scientific">Bradyrhizobium erythrophlei</name>
    <dbReference type="NCBI Taxonomy" id="1437360"/>
    <lineage>
        <taxon>Bacteria</taxon>
        <taxon>Pseudomonadati</taxon>
        <taxon>Pseudomonadota</taxon>
        <taxon>Alphaproteobacteria</taxon>
        <taxon>Hyphomicrobiales</taxon>
        <taxon>Nitrobacteraceae</taxon>
        <taxon>Bradyrhizobium</taxon>
    </lineage>
</organism>